<gene>
    <name evidence="2" type="primary">LOC101489413</name>
</gene>
<dbReference type="RefSeq" id="XP_004516565.1">
    <property type="nucleotide sequence ID" value="XM_004516508.1"/>
</dbReference>
<dbReference type="OrthoDB" id="1915076at2759"/>
<dbReference type="Proteomes" id="UP000087171">
    <property type="component" value="Unplaced"/>
</dbReference>
<proteinExistence type="predicted"/>
<organism evidence="1 2">
    <name type="scientific">Cicer arietinum</name>
    <name type="common">Chickpea</name>
    <name type="synonym">Garbanzo</name>
    <dbReference type="NCBI Taxonomy" id="3827"/>
    <lineage>
        <taxon>Eukaryota</taxon>
        <taxon>Viridiplantae</taxon>
        <taxon>Streptophyta</taxon>
        <taxon>Embryophyta</taxon>
        <taxon>Tracheophyta</taxon>
        <taxon>Spermatophyta</taxon>
        <taxon>Magnoliopsida</taxon>
        <taxon>eudicotyledons</taxon>
        <taxon>Gunneridae</taxon>
        <taxon>Pentapetalae</taxon>
        <taxon>rosids</taxon>
        <taxon>fabids</taxon>
        <taxon>Fabales</taxon>
        <taxon>Fabaceae</taxon>
        <taxon>Papilionoideae</taxon>
        <taxon>50 kb inversion clade</taxon>
        <taxon>NPAAA clade</taxon>
        <taxon>Hologalegina</taxon>
        <taxon>IRL clade</taxon>
        <taxon>Cicereae</taxon>
        <taxon>Cicer</taxon>
    </lineage>
</organism>
<evidence type="ECO:0000313" key="2">
    <source>
        <dbReference type="RefSeq" id="XP_004516565.1"/>
    </source>
</evidence>
<name>A0A1S2Z7R9_CICAR</name>
<dbReference type="KEGG" id="cam:101489413"/>
<protein>
    <submittedName>
        <fullName evidence="2">Uncharacterized protein LOC101489413</fullName>
    </submittedName>
</protein>
<sequence>MCPSVDNVKTKGLLGIGENSWAFIHQECVVKLQEFMSNYERIYCIENFVQQLIHSVYVEQVANMDNWMTLLEMRYVIAMKFNLVFIAISLNQSEIFFPLKSPPPTSMSDHRMIFIAFV</sequence>
<evidence type="ECO:0000313" key="1">
    <source>
        <dbReference type="Proteomes" id="UP000087171"/>
    </source>
</evidence>
<accession>A0A1S2Z7R9</accession>
<keyword evidence="1" id="KW-1185">Reference proteome</keyword>
<reference evidence="2" key="1">
    <citation type="submission" date="2025-08" db="UniProtKB">
        <authorList>
            <consortium name="RefSeq"/>
        </authorList>
    </citation>
    <scope>IDENTIFICATION</scope>
    <source>
        <tissue evidence="2">Etiolated seedlings</tissue>
    </source>
</reference>
<dbReference type="AlphaFoldDB" id="A0A1S2Z7R9"/>
<dbReference type="PaxDb" id="3827-XP_004516565.1"/>
<dbReference type="GeneID" id="101489413"/>